<protein>
    <submittedName>
        <fullName evidence="1">Uncharacterized protein</fullName>
    </submittedName>
</protein>
<evidence type="ECO:0000313" key="2">
    <source>
        <dbReference type="Proteomes" id="UP000708208"/>
    </source>
</evidence>
<feature type="non-terminal residue" evidence="1">
    <location>
        <position position="1"/>
    </location>
</feature>
<gene>
    <name evidence="1" type="ORF">AFUS01_LOCUS36113</name>
</gene>
<evidence type="ECO:0000313" key="1">
    <source>
        <dbReference type="EMBL" id="CAG7826042.1"/>
    </source>
</evidence>
<reference evidence="1" key="1">
    <citation type="submission" date="2021-06" db="EMBL/GenBank/DDBJ databases">
        <authorList>
            <person name="Hodson N. C."/>
            <person name="Mongue J. A."/>
            <person name="Jaron S. K."/>
        </authorList>
    </citation>
    <scope>NUCLEOTIDE SEQUENCE</scope>
</reference>
<sequence length="220" mass="24943">AELAGKLQDDETASVSEVTLFLEEETIQGGEEKDLNGSITAIILDPNNRRQISRTKKRKRFYDEESEITDIIKLLKSYDNSMRVTYGEQIITASNSMQPVTSKLRRHLVKLTCEDLIRKSHTDHPSTDQRQQLAHCIVSQLYLSLKGKEKQELQHSFYGPSTMVIASTTGKKISLSPTGYIQIFFKNYWKATKANDSKPSESIPDSILADDFEDFTGTLF</sequence>
<name>A0A8J2L5Q0_9HEXA</name>
<proteinExistence type="predicted"/>
<dbReference type="AlphaFoldDB" id="A0A8J2L5Q0"/>
<accession>A0A8J2L5Q0</accession>
<keyword evidence="2" id="KW-1185">Reference proteome</keyword>
<organism evidence="1 2">
    <name type="scientific">Allacma fusca</name>
    <dbReference type="NCBI Taxonomy" id="39272"/>
    <lineage>
        <taxon>Eukaryota</taxon>
        <taxon>Metazoa</taxon>
        <taxon>Ecdysozoa</taxon>
        <taxon>Arthropoda</taxon>
        <taxon>Hexapoda</taxon>
        <taxon>Collembola</taxon>
        <taxon>Symphypleona</taxon>
        <taxon>Sminthuridae</taxon>
        <taxon>Allacma</taxon>
    </lineage>
</organism>
<dbReference type="Proteomes" id="UP000708208">
    <property type="component" value="Unassembled WGS sequence"/>
</dbReference>
<dbReference type="EMBL" id="CAJVCH010538400">
    <property type="protein sequence ID" value="CAG7826042.1"/>
    <property type="molecule type" value="Genomic_DNA"/>
</dbReference>
<comment type="caution">
    <text evidence="1">The sequence shown here is derived from an EMBL/GenBank/DDBJ whole genome shotgun (WGS) entry which is preliminary data.</text>
</comment>